<reference evidence="10" key="1">
    <citation type="submission" date="2016-10" db="EMBL/GenBank/DDBJ databases">
        <authorList>
            <person name="Varghese N."/>
            <person name="Submissions S."/>
        </authorList>
    </citation>
    <scope>NUCLEOTIDE SEQUENCE [LARGE SCALE GENOMIC DNA]</scope>
    <source>
        <strain evidence="10">DSM 26348</strain>
    </source>
</reference>
<feature type="domain" description="NusB/RsmB/TIM44" evidence="8">
    <location>
        <begin position="6"/>
        <end position="128"/>
    </location>
</feature>
<evidence type="ECO:0000256" key="2">
    <source>
        <dbReference type="ARBA" id="ARBA00022814"/>
    </source>
</evidence>
<dbReference type="GO" id="GO:0031564">
    <property type="term" value="P:transcription antitermination"/>
    <property type="evidence" value="ECO:0007669"/>
    <property type="project" value="UniProtKB-KW"/>
</dbReference>
<dbReference type="SUPFAM" id="SSF48013">
    <property type="entry name" value="NusB-like"/>
    <property type="match status" value="1"/>
</dbReference>
<dbReference type="GO" id="GO:0005829">
    <property type="term" value="C:cytosol"/>
    <property type="evidence" value="ECO:0007669"/>
    <property type="project" value="TreeGrafter"/>
</dbReference>
<feature type="region of interest" description="Disordered" evidence="7">
    <location>
        <begin position="162"/>
        <end position="181"/>
    </location>
</feature>
<comment type="similarity">
    <text evidence="1 6">Belongs to the NusB family.</text>
</comment>
<dbReference type="HAMAP" id="MF_00073">
    <property type="entry name" value="NusB"/>
    <property type="match status" value="1"/>
</dbReference>
<dbReference type="Proteomes" id="UP000199518">
    <property type="component" value="Unassembled WGS sequence"/>
</dbReference>
<keyword evidence="5 6" id="KW-0804">Transcription</keyword>
<dbReference type="AlphaFoldDB" id="A0A1I3HYK6"/>
<dbReference type="PANTHER" id="PTHR11078:SF3">
    <property type="entry name" value="ANTITERMINATION NUSB DOMAIN-CONTAINING PROTEIN"/>
    <property type="match status" value="1"/>
</dbReference>
<evidence type="ECO:0000256" key="3">
    <source>
        <dbReference type="ARBA" id="ARBA00022884"/>
    </source>
</evidence>
<dbReference type="Gene3D" id="1.10.940.10">
    <property type="entry name" value="NusB-like"/>
    <property type="match status" value="1"/>
</dbReference>
<organism evidence="9 10">
    <name type="scientific">Planctomicrobium piriforme</name>
    <dbReference type="NCBI Taxonomy" id="1576369"/>
    <lineage>
        <taxon>Bacteria</taxon>
        <taxon>Pseudomonadati</taxon>
        <taxon>Planctomycetota</taxon>
        <taxon>Planctomycetia</taxon>
        <taxon>Planctomycetales</taxon>
        <taxon>Planctomycetaceae</taxon>
        <taxon>Planctomicrobium</taxon>
    </lineage>
</organism>
<feature type="region of interest" description="Disordered" evidence="7">
    <location>
        <begin position="132"/>
        <end position="155"/>
    </location>
</feature>
<dbReference type="RefSeq" id="WP_092050605.1">
    <property type="nucleotide sequence ID" value="NZ_FOQD01000008.1"/>
</dbReference>
<accession>A0A1I3HYK6</accession>
<dbReference type="InterPro" id="IPR006027">
    <property type="entry name" value="NusB_RsmB_TIM44"/>
</dbReference>
<dbReference type="Pfam" id="PF01029">
    <property type="entry name" value="NusB"/>
    <property type="match status" value="1"/>
</dbReference>
<dbReference type="STRING" id="1576369.SAMN05421753_108241"/>
<evidence type="ECO:0000313" key="9">
    <source>
        <dbReference type="EMBL" id="SFI40670.1"/>
    </source>
</evidence>
<sequence>MSKRSKARQVAVQMLYQVDLNPDVGGKTVREMIDERLNDQPIRDFAWGLFAGVMEHRPQLDDRIQAVAENWKLNRMAATDRAVLRLGAFELQHTTTPVGVVIDEAVELAKKFGSRQSSQFVNGILDRLIPAERRKQPRPAAEGSAVEEPPVEDSVEELALPDEAAENIEALEDGTPDPDLE</sequence>
<dbReference type="NCBIfam" id="TIGR01951">
    <property type="entry name" value="nusB"/>
    <property type="match status" value="1"/>
</dbReference>
<evidence type="ECO:0000256" key="7">
    <source>
        <dbReference type="SAM" id="MobiDB-lite"/>
    </source>
</evidence>
<dbReference type="GO" id="GO:0006353">
    <property type="term" value="P:DNA-templated transcription termination"/>
    <property type="evidence" value="ECO:0007669"/>
    <property type="project" value="UniProtKB-UniRule"/>
</dbReference>
<evidence type="ECO:0000256" key="4">
    <source>
        <dbReference type="ARBA" id="ARBA00023015"/>
    </source>
</evidence>
<protein>
    <recommendedName>
        <fullName evidence="6">Transcription antitermination protein NusB</fullName>
    </recommendedName>
    <alternativeName>
        <fullName evidence="6">Antitermination factor NusB</fullName>
    </alternativeName>
</protein>
<evidence type="ECO:0000259" key="8">
    <source>
        <dbReference type="Pfam" id="PF01029"/>
    </source>
</evidence>
<keyword evidence="2 6" id="KW-0889">Transcription antitermination</keyword>
<evidence type="ECO:0000256" key="6">
    <source>
        <dbReference type="HAMAP-Rule" id="MF_00073"/>
    </source>
</evidence>
<evidence type="ECO:0000256" key="1">
    <source>
        <dbReference type="ARBA" id="ARBA00005952"/>
    </source>
</evidence>
<keyword evidence="10" id="KW-1185">Reference proteome</keyword>
<dbReference type="InterPro" id="IPR035926">
    <property type="entry name" value="NusB-like_sf"/>
</dbReference>
<evidence type="ECO:0000313" key="10">
    <source>
        <dbReference type="Proteomes" id="UP000199518"/>
    </source>
</evidence>
<dbReference type="GO" id="GO:0003723">
    <property type="term" value="F:RNA binding"/>
    <property type="evidence" value="ECO:0007669"/>
    <property type="project" value="UniProtKB-UniRule"/>
</dbReference>
<dbReference type="PANTHER" id="PTHR11078">
    <property type="entry name" value="N UTILIZATION SUBSTANCE PROTEIN B-RELATED"/>
    <property type="match status" value="1"/>
</dbReference>
<name>A0A1I3HYK6_9PLAN</name>
<proteinExistence type="inferred from homology"/>
<evidence type="ECO:0000256" key="5">
    <source>
        <dbReference type="ARBA" id="ARBA00023163"/>
    </source>
</evidence>
<dbReference type="InterPro" id="IPR011605">
    <property type="entry name" value="NusB_fam"/>
</dbReference>
<keyword evidence="3 6" id="KW-0694">RNA-binding</keyword>
<keyword evidence="4 6" id="KW-0805">Transcription regulation</keyword>
<comment type="function">
    <text evidence="6">Involved in transcription antitermination. Required for transcription of ribosomal RNA (rRNA) genes. Binds specifically to the boxA antiterminator sequence of the ribosomal RNA (rrn) operons.</text>
</comment>
<gene>
    <name evidence="6" type="primary">nusB</name>
    <name evidence="9" type="ORF">SAMN05421753_108241</name>
</gene>
<dbReference type="OrthoDB" id="9811381at2"/>
<dbReference type="EMBL" id="FOQD01000008">
    <property type="protein sequence ID" value="SFI40670.1"/>
    <property type="molecule type" value="Genomic_DNA"/>
</dbReference>